<dbReference type="Gene3D" id="3.30.10.20">
    <property type="match status" value="2"/>
</dbReference>
<dbReference type="Proteomes" id="UP001163096">
    <property type="component" value="Chromosome"/>
</dbReference>
<dbReference type="SMART" id="SM00740">
    <property type="entry name" value="PASTA"/>
    <property type="match status" value="2"/>
</dbReference>
<accession>A0A9X9S6D9</accession>
<gene>
    <name evidence="2" type="ORF">OU421_04910</name>
</gene>
<keyword evidence="3" id="KW-1185">Reference proteome</keyword>
<organism evidence="2 3">
    <name type="scientific">Methanogenium organophilum</name>
    <dbReference type="NCBI Taxonomy" id="2199"/>
    <lineage>
        <taxon>Archaea</taxon>
        <taxon>Methanobacteriati</taxon>
        <taxon>Methanobacteriota</taxon>
        <taxon>Stenosarchaea group</taxon>
        <taxon>Methanomicrobia</taxon>
        <taxon>Methanomicrobiales</taxon>
        <taxon>Methanomicrobiaceae</taxon>
        <taxon>Methanogenium</taxon>
    </lineage>
</organism>
<feature type="domain" description="PASTA" evidence="1">
    <location>
        <begin position="76"/>
        <end position="146"/>
    </location>
</feature>
<reference evidence="2" key="1">
    <citation type="submission" date="2022-11" db="EMBL/GenBank/DDBJ databases">
        <title>Complete genome sequence of Methanogenium organophilum DSM 3596.</title>
        <authorList>
            <person name="Chen S.-C."/>
            <person name="Lai S.-J."/>
            <person name="You Y.-T."/>
        </authorList>
    </citation>
    <scope>NUCLEOTIDE SEQUENCE</scope>
    <source>
        <strain evidence="2">DSM 3596</strain>
    </source>
</reference>
<evidence type="ECO:0000313" key="3">
    <source>
        <dbReference type="Proteomes" id="UP001163096"/>
    </source>
</evidence>
<dbReference type="InterPro" id="IPR005543">
    <property type="entry name" value="PASTA_dom"/>
</dbReference>
<dbReference type="KEGG" id="mou:OU421_04910"/>
<feature type="domain" description="PASTA" evidence="1">
    <location>
        <begin position="4"/>
        <end position="74"/>
    </location>
</feature>
<protein>
    <submittedName>
        <fullName evidence="2">PASTA domain-containing protein</fullName>
    </submittedName>
</protein>
<evidence type="ECO:0000259" key="1">
    <source>
        <dbReference type="PROSITE" id="PS51178"/>
    </source>
</evidence>
<dbReference type="CDD" id="cd06577">
    <property type="entry name" value="PASTA_pknB"/>
    <property type="match status" value="2"/>
</dbReference>
<dbReference type="AlphaFoldDB" id="A0A9X9S6D9"/>
<name>A0A9X9S6D9_METOG</name>
<dbReference type="EMBL" id="CP113361">
    <property type="protein sequence ID" value="WAI02568.1"/>
    <property type="molecule type" value="Genomic_DNA"/>
</dbReference>
<sequence>MDGQTTFVEVPDVRGYNLYSEESVVVRILGESGLDAGGFSEDDSNREEGIIVRQNPGPGSMVPRGSAVDLIVSTGQYTLVTVPDLTGWNLYEEEDEILEILEESGLSEGNVYEESSSLDEGTIFGQKPAAGSRVSRGSAVDLRVAEEEGWPWWPIIVIGGVALGGGYTAYRVFRPSISFKPEITPGKQVIEPCNSVLCEDEITLRPVRDAGKQVIEDEASVVMEDKTKGGDEE</sequence>
<proteinExistence type="predicted"/>
<dbReference type="PROSITE" id="PS51178">
    <property type="entry name" value="PASTA"/>
    <property type="match status" value="2"/>
</dbReference>
<evidence type="ECO:0000313" key="2">
    <source>
        <dbReference type="EMBL" id="WAI02568.1"/>
    </source>
</evidence>
<dbReference type="Pfam" id="PF03793">
    <property type="entry name" value="PASTA"/>
    <property type="match status" value="2"/>
</dbReference>